<dbReference type="EMBL" id="DS985246">
    <property type="protein sequence ID" value="EDV23662.1"/>
    <property type="molecule type" value="Genomic_DNA"/>
</dbReference>
<dbReference type="Proteomes" id="UP000009022">
    <property type="component" value="Unassembled WGS sequence"/>
</dbReference>
<dbReference type="AlphaFoldDB" id="B3S0L6"/>
<dbReference type="InParanoid" id="B3S0L6"/>
<proteinExistence type="predicted"/>
<evidence type="ECO:0000313" key="3">
    <source>
        <dbReference type="Proteomes" id="UP000009022"/>
    </source>
</evidence>
<dbReference type="HOGENOM" id="CLU_617276_0_0_1"/>
<sequence length="444" mass="47802">MANSKSRSKWTRPSSSNITNHSVSDHSSRRRKPFSMKFANTTCSRRHSQIVSVNDGKDRCRTFKDQGVKNRKFYKNNAKDERKRKLFYENNKSMAIKQVGTKAMLPPSKTILCRAGNKVKATDHRTTSKRSEPSETKVTSDKNEKTNEILDSHHIIHGKKRIVPPLPLLFPLTTMLVTPARAGLLPTPRFGSGIISCLPNPNKTHQAQALTLNKIANNAAALQALKEPHLLTNFAGKRKQPSNSIANNNTQTALINFQPSTVNQKIRSSDASIYSIGKPTISCLPLPAPTANTVLIPSSTAPLLSTDNATSVALVSSVANIISTGNVSLLTSANCINTTATAIPLLANAAIVQTQTNIPIITNPIGIAATQAAVALANSTNDILPPHTINGQEKPKPKVDPPAAVLEKAAQLKDKLRATQAVSALRLSSQLQNINSLASSSLVP</sequence>
<protein>
    <submittedName>
        <fullName evidence="2">Uncharacterized protein</fullName>
    </submittedName>
</protein>
<dbReference type="CTD" id="6754401"/>
<feature type="compositionally biased region" description="Basic and acidic residues" evidence="1">
    <location>
        <begin position="120"/>
        <end position="146"/>
    </location>
</feature>
<feature type="region of interest" description="Disordered" evidence="1">
    <location>
        <begin position="1"/>
        <end position="33"/>
    </location>
</feature>
<feature type="compositionally biased region" description="Basic residues" evidence="1">
    <location>
        <begin position="1"/>
        <end position="10"/>
    </location>
</feature>
<evidence type="ECO:0000256" key="1">
    <source>
        <dbReference type="SAM" id="MobiDB-lite"/>
    </source>
</evidence>
<organism evidence="2 3">
    <name type="scientific">Trichoplax adhaerens</name>
    <name type="common">Trichoplax reptans</name>
    <dbReference type="NCBI Taxonomy" id="10228"/>
    <lineage>
        <taxon>Eukaryota</taxon>
        <taxon>Metazoa</taxon>
        <taxon>Placozoa</taxon>
        <taxon>Uniplacotomia</taxon>
        <taxon>Trichoplacea</taxon>
        <taxon>Trichoplacidae</taxon>
        <taxon>Trichoplax</taxon>
    </lineage>
</organism>
<reference evidence="2 3" key="1">
    <citation type="journal article" date="2008" name="Nature">
        <title>The Trichoplax genome and the nature of placozoans.</title>
        <authorList>
            <person name="Srivastava M."/>
            <person name="Begovic E."/>
            <person name="Chapman J."/>
            <person name="Putnam N.H."/>
            <person name="Hellsten U."/>
            <person name="Kawashima T."/>
            <person name="Kuo A."/>
            <person name="Mitros T."/>
            <person name="Salamov A."/>
            <person name="Carpenter M.L."/>
            <person name="Signorovitch A.Y."/>
            <person name="Moreno M.A."/>
            <person name="Kamm K."/>
            <person name="Grimwood J."/>
            <person name="Schmutz J."/>
            <person name="Shapiro H."/>
            <person name="Grigoriev I.V."/>
            <person name="Buss L.W."/>
            <person name="Schierwater B."/>
            <person name="Dellaporta S.L."/>
            <person name="Rokhsar D.S."/>
        </authorList>
    </citation>
    <scope>NUCLEOTIDE SEQUENCE [LARGE SCALE GENOMIC DNA]</scope>
    <source>
        <strain evidence="2 3">Grell-BS-1999</strain>
    </source>
</reference>
<accession>B3S0L6</accession>
<name>B3S0L6_TRIAD</name>
<keyword evidence="3" id="KW-1185">Reference proteome</keyword>
<gene>
    <name evidence="2" type="ORF">TRIADDRAFT_63988</name>
</gene>
<evidence type="ECO:0000313" key="2">
    <source>
        <dbReference type="EMBL" id="EDV23662.1"/>
    </source>
</evidence>
<dbReference type="KEGG" id="tad:TRIADDRAFT_63988"/>
<dbReference type="GeneID" id="6754401"/>
<feature type="region of interest" description="Disordered" evidence="1">
    <location>
        <begin position="116"/>
        <end position="146"/>
    </location>
</feature>
<feature type="compositionally biased region" description="Polar residues" evidence="1">
    <location>
        <begin position="11"/>
        <end position="22"/>
    </location>
</feature>
<dbReference type="RefSeq" id="XP_002113188.1">
    <property type="nucleotide sequence ID" value="XM_002113152.1"/>
</dbReference>